<dbReference type="Pfam" id="PF13537">
    <property type="entry name" value="GATase_7"/>
    <property type="match status" value="1"/>
</dbReference>
<keyword evidence="5 9" id="KW-0067">ATP-binding</keyword>
<dbReference type="InterPro" id="IPR014729">
    <property type="entry name" value="Rossmann-like_a/b/a_fold"/>
</dbReference>
<evidence type="ECO:0000256" key="5">
    <source>
        <dbReference type="ARBA" id="ARBA00022840"/>
    </source>
</evidence>
<dbReference type="GO" id="GO:0004066">
    <property type="term" value="F:asparagine synthase (glutamine-hydrolyzing) activity"/>
    <property type="evidence" value="ECO:0007669"/>
    <property type="project" value="UniProtKB-EC"/>
</dbReference>
<feature type="active site" description="For GATase activity" evidence="8">
    <location>
        <position position="2"/>
    </location>
</feature>
<dbReference type="InterPro" id="IPR051786">
    <property type="entry name" value="ASN_synthetase/amidase"/>
</dbReference>
<dbReference type="InterPro" id="IPR001962">
    <property type="entry name" value="Asn_synthase"/>
</dbReference>
<dbReference type="EMBL" id="DSQF01000017">
    <property type="protein sequence ID" value="HGZ43399.1"/>
    <property type="molecule type" value="Genomic_DNA"/>
</dbReference>
<comment type="caution">
    <text evidence="12">The sequence shown here is derived from an EMBL/GenBank/DDBJ whole genome shotgun (WGS) entry which is preliminary data.</text>
</comment>
<evidence type="ECO:0000313" key="12">
    <source>
        <dbReference type="EMBL" id="HGZ43399.1"/>
    </source>
</evidence>
<reference evidence="12" key="1">
    <citation type="journal article" date="2020" name="mSystems">
        <title>Genome- and Community-Level Interaction Insights into Carbon Utilization and Element Cycling Functions of Hydrothermarchaeota in Hydrothermal Sediment.</title>
        <authorList>
            <person name="Zhou Z."/>
            <person name="Liu Y."/>
            <person name="Xu W."/>
            <person name="Pan J."/>
            <person name="Luo Z.H."/>
            <person name="Li M."/>
        </authorList>
    </citation>
    <scope>NUCLEOTIDE SEQUENCE [LARGE SCALE GENOMIC DNA]</scope>
    <source>
        <strain evidence="12">SpSt-381</strain>
    </source>
</reference>
<feature type="domain" description="Glutamine amidotransferase type-2" evidence="11">
    <location>
        <begin position="2"/>
        <end position="212"/>
    </location>
</feature>
<dbReference type="CDD" id="cd00712">
    <property type="entry name" value="AsnB"/>
    <property type="match status" value="1"/>
</dbReference>
<dbReference type="GO" id="GO:0006529">
    <property type="term" value="P:asparagine biosynthetic process"/>
    <property type="evidence" value="ECO:0007669"/>
    <property type="project" value="UniProtKB-KW"/>
</dbReference>
<dbReference type="PROSITE" id="PS51278">
    <property type="entry name" value="GATASE_TYPE_2"/>
    <property type="match status" value="1"/>
</dbReference>
<dbReference type="Gene3D" id="3.40.50.620">
    <property type="entry name" value="HUPs"/>
    <property type="match status" value="1"/>
</dbReference>
<dbReference type="GO" id="GO:0005524">
    <property type="term" value="F:ATP binding"/>
    <property type="evidence" value="ECO:0007669"/>
    <property type="project" value="UniProtKB-KW"/>
</dbReference>
<dbReference type="EC" id="6.3.5.4" evidence="3"/>
<protein>
    <recommendedName>
        <fullName evidence="3">asparagine synthase (glutamine-hydrolyzing)</fullName>
        <ecNumber evidence="3">6.3.5.4</ecNumber>
    </recommendedName>
</protein>
<dbReference type="InterPro" id="IPR017932">
    <property type="entry name" value="GATase_2_dom"/>
</dbReference>
<dbReference type="GO" id="GO:0005829">
    <property type="term" value="C:cytosol"/>
    <property type="evidence" value="ECO:0007669"/>
    <property type="project" value="TreeGrafter"/>
</dbReference>
<evidence type="ECO:0000256" key="2">
    <source>
        <dbReference type="ARBA" id="ARBA00005752"/>
    </source>
</evidence>
<dbReference type="InterPro" id="IPR006426">
    <property type="entry name" value="Asn_synth_AEB"/>
</dbReference>
<dbReference type="InterPro" id="IPR033738">
    <property type="entry name" value="AsnB_N"/>
</dbReference>
<dbReference type="InterPro" id="IPR029055">
    <property type="entry name" value="Ntn_hydrolases_N"/>
</dbReference>
<comment type="catalytic activity">
    <reaction evidence="7">
        <text>L-aspartate + L-glutamine + ATP + H2O = L-asparagine + L-glutamate + AMP + diphosphate + H(+)</text>
        <dbReference type="Rhea" id="RHEA:12228"/>
        <dbReference type="ChEBI" id="CHEBI:15377"/>
        <dbReference type="ChEBI" id="CHEBI:15378"/>
        <dbReference type="ChEBI" id="CHEBI:29985"/>
        <dbReference type="ChEBI" id="CHEBI:29991"/>
        <dbReference type="ChEBI" id="CHEBI:30616"/>
        <dbReference type="ChEBI" id="CHEBI:33019"/>
        <dbReference type="ChEBI" id="CHEBI:58048"/>
        <dbReference type="ChEBI" id="CHEBI:58359"/>
        <dbReference type="ChEBI" id="CHEBI:456215"/>
        <dbReference type="EC" id="6.3.5.4"/>
    </reaction>
</comment>
<evidence type="ECO:0000256" key="9">
    <source>
        <dbReference type="PIRSR" id="PIRSR001589-2"/>
    </source>
</evidence>
<comment type="similarity">
    <text evidence="2">Belongs to the asparagine synthetase family.</text>
</comment>
<dbReference type="PANTHER" id="PTHR43284:SF1">
    <property type="entry name" value="ASPARAGINE SYNTHETASE"/>
    <property type="match status" value="1"/>
</dbReference>
<evidence type="ECO:0000259" key="11">
    <source>
        <dbReference type="PROSITE" id="PS51278"/>
    </source>
</evidence>
<feature type="binding site" evidence="9">
    <location>
        <position position="287"/>
    </location>
    <ligand>
        <name>ATP</name>
        <dbReference type="ChEBI" id="CHEBI:30616"/>
    </ligand>
</feature>
<evidence type="ECO:0000256" key="10">
    <source>
        <dbReference type="PIRSR" id="PIRSR001589-3"/>
    </source>
</evidence>
<proteinExistence type="inferred from homology"/>
<dbReference type="Gene3D" id="3.60.20.10">
    <property type="entry name" value="Glutamine Phosphoribosylpyrophosphate, subunit 1, domain 1"/>
    <property type="match status" value="1"/>
</dbReference>
<evidence type="ECO:0000256" key="6">
    <source>
        <dbReference type="ARBA" id="ARBA00022962"/>
    </source>
</evidence>
<dbReference type="SUPFAM" id="SSF56235">
    <property type="entry name" value="N-terminal nucleophile aminohydrolases (Ntn hydrolases)"/>
    <property type="match status" value="1"/>
</dbReference>
<gene>
    <name evidence="12" type="primary">asnB</name>
    <name evidence="12" type="ORF">ENR23_08245</name>
</gene>
<dbReference type="PANTHER" id="PTHR43284">
    <property type="entry name" value="ASPARAGINE SYNTHETASE (GLUTAMINE-HYDROLYZING)"/>
    <property type="match status" value="1"/>
</dbReference>
<name>A0A832I4F5_UNCEI</name>
<comment type="pathway">
    <text evidence="1">Amino-acid biosynthesis; L-asparagine biosynthesis; L-asparagine from L-aspartate (L-Gln route): step 1/1.</text>
</comment>
<feature type="binding site" evidence="9">
    <location>
        <position position="99"/>
    </location>
    <ligand>
        <name>L-glutamine</name>
        <dbReference type="ChEBI" id="CHEBI:58359"/>
    </ligand>
</feature>
<evidence type="ECO:0000256" key="3">
    <source>
        <dbReference type="ARBA" id="ARBA00012737"/>
    </source>
</evidence>
<accession>A0A832I4F5</accession>
<dbReference type="AlphaFoldDB" id="A0A832I4F5"/>
<organism evidence="12">
    <name type="scientific">Eiseniibacteriota bacterium</name>
    <dbReference type="NCBI Taxonomy" id="2212470"/>
    <lineage>
        <taxon>Bacteria</taxon>
        <taxon>Candidatus Eiseniibacteriota</taxon>
    </lineage>
</organism>
<feature type="site" description="Important for beta-aspartyl-AMP intermediate formation" evidence="10">
    <location>
        <position position="363"/>
    </location>
</feature>
<dbReference type="Pfam" id="PF00733">
    <property type="entry name" value="Asn_synthase"/>
    <property type="match status" value="1"/>
</dbReference>
<dbReference type="CDD" id="cd01991">
    <property type="entry name" value="Asn_synthase_B_C"/>
    <property type="match status" value="1"/>
</dbReference>
<evidence type="ECO:0000256" key="8">
    <source>
        <dbReference type="PIRSR" id="PIRSR001589-1"/>
    </source>
</evidence>
<sequence length="645" mass="71738">MCGFAAWFHPEGALPDPAWLAAAADALVHRGPDDAGFLREPGVGLAFRRLSIVDVAHGHQPLANEDGTAWIAYNGEVYNHADLRRELEARGHRFRTHSDTEAILHAYEEWGAGAPARLRGMFAFAVWDRPRRRLFVARDRLGIKPLYWTEAGGAFVCASEIKALFAFPGVRRAVRLPGVVEHLTLRYAAAPRTLFAGIDKLRPAHHLTVEGGRREERRYWHVAWEPKRELGDAEALAELEARLTESVRLRLMSEVPLGALLSGGVDSSVVVALMSRLLARPVQTFSVGFDAPGPYSELPFARRVAEHLGTEHREVVVGADDLARHLPELVWHQDEPVSEPAAIPTFLVSRLARETVTVVLTGEGGDELFAGYPKYAVDPLARRIAGLPAPLRDALLDHVVDRLPFGFRKLQVVGRSARFRDEAERLAAWFAGFAGEERSRLLDPLLRAHEHVAAAAFEHALGDSRARRPLDRMLDADLRLWLPDDLLMKKDKMSMAASVEARVPLLDHPLVEWAATLPRRFKVRGLEGKVLLKRLARTLVPAEVVDRRKVGFTVPLAPWFRGALRPLLEDTLLGPACLGRGYYDPAVLRATVADHLEGRRDRSRELWTLLTLELWHRAYVDRAPARPAPWTPPARAAALPAPAAP</sequence>
<feature type="binding site" evidence="9">
    <location>
        <position position="260"/>
    </location>
    <ligand>
        <name>ATP</name>
        <dbReference type="ChEBI" id="CHEBI:30616"/>
    </ligand>
</feature>
<evidence type="ECO:0000256" key="7">
    <source>
        <dbReference type="ARBA" id="ARBA00048741"/>
    </source>
</evidence>
<evidence type="ECO:0000256" key="1">
    <source>
        <dbReference type="ARBA" id="ARBA00005187"/>
    </source>
</evidence>
<dbReference type="SUPFAM" id="SSF52402">
    <property type="entry name" value="Adenine nucleotide alpha hydrolases-like"/>
    <property type="match status" value="1"/>
</dbReference>
<keyword evidence="4 9" id="KW-0547">Nucleotide-binding</keyword>
<keyword evidence="6 8" id="KW-0315">Glutamine amidotransferase</keyword>
<keyword evidence="8" id="KW-0028">Amino-acid biosynthesis</keyword>
<keyword evidence="12" id="KW-0436">Ligase</keyword>
<dbReference type="NCBIfam" id="TIGR01536">
    <property type="entry name" value="asn_synth_AEB"/>
    <property type="match status" value="1"/>
</dbReference>
<evidence type="ECO:0000256" key="4">
    <source>
        <dbReference type="ARBA" id="ARBA00022741"/>
    </source>
</evidence>
<dbReference type="PIRSF" id="PIRSF001589">
    <property type="entry name" value="Asn_synthetase_glu-h"/>
    <property type="match status" value="1"/>
</dbReference>
<keyword evidence="8" id="KW-0061">Asparagine biosynthesis</keyword>